<reference evidence="1 2" key="2">
    <citation type="submission" date="2009-02" db="EMBL/GenBank/DDBJ databases">
        <authorList>
            <person name="Fulton L."/>
            <person name="Clifton S."/>
            <person name="Fulton B."/>
            <person name="Xu J."/>
            <person name="Minx P."/>
            <person name="Pepin K.H."/>
            <person name="Johnson M."/>
            <person name="Bhonagiri V."/>
            <person name="Nash W.E."/>
            <person name="Mardis E.R."/>
            <person name="Wilson R.K."/>
        </authorList>
    </citation>
    <scope>NUCLEOTIDE SEQUENCE [LARGE SCALE GENOMIC DNA]</scope>
    <source>
        <strain evidence="1 2">DSM 20438</strain>
    </source>
</reference>
<name>C0BUL8_BIFPS</name>
<reference evidence="1 2" key="1">
    <citation type="submission" date="2009-02" db="EMBL/GenBank/DDBJ databases">
        <title>Draft genome sequence of Bifidobacterium pseudocatenulatum (DSM 20438).</title>
        <authorList>
            <person name="Sudarsanam P."/>
            <person name="Ley R."/>
            <person name="Guruge J."/>
            <person name="Turnbaugh P.J."/>
            <person name="Mahowald M."/>
            <person name="Liep D."/>
            <person name="Gordon J."/>
        </authorList>
    </citation>
    <scope>NUCLEOTIDE SEQUENCE [LARGE SCALE GENOMIC DNA]</scope>
    <source>
        <strain evidence="1 2">DSM 20438</strain>
    </source>
</reference>
<evidence type="ECO:0000313" key="2">
    <source>
        <dbReference type="Proteomes" id="UP000003875"/>
    </source>
</evidence>
<evidence type="ECO:0000313" key="1">
    <source>
        <dbReference type="EMBL" id="EEG70359.1"/>
    </source>
</evidence>
<proteinExistence type="predicted"/>
<sequence length="55" mass="6582">MRPPKLCFWARTQILRHWRIPFVVNRAHPTTLFPYFRLDIPPAALSRLYMADSRG</sequence>
<accession>C0BUL8</accession>
<gene>
    <name evidence="1" type="ORF">BIFPSEUDO_04105</name>
</gene>
<organism evidence="1 2">
    <name type="scientific">Bifidobacterium pseudocatenulatum DSM 20438 = JCM 1200 = LMG 10505</name>
    <dbReference type="NCBI Taxonomy" id="547043"/>
    <lineage>
        <taxon>Bacteria</taxon>
        <taxon>Bacillati</taxon>
        <taxon>Actinomycetota</taxon>
        <taxon>Actinomycetes</taxon>
        <taxon>Bifidobacteriales</taxon>
        <taxon>Bifidobacteriaceae</taxon>
        <taxon>Bifidobacterium</taxon>
    </lineage>
</organism>
<dbReference type="EMBL" id="ABXX02000004">
    <property type="protein sequence ID" value="EEG70359.1"/>
    <property type="molecule type" value="Genomic_DNA"/>
</dbReference>
<dbReference type="AlphaFoldDB" id="C0BUL8"/>
<comment type="caution">
    <text evidence="1">The sequence shown here is derived from an EMBL/GenBank/DDBJ whole genome shotgun (WGS) entry which is preliminary data.</text>
</comment>
<dbReference type="Proteomes" id="UP000003875">
    <property type="component" value="Unassembled WGS sequence"/>
</dbReference>
<protein>
    <submittedName>
        <fullName evidence="1">Uncharacterized protein</fullName>
    </submittedName>
</protein>